<dbReference type="InterPro" id="IPR013762">
    <property type="entry name" value="Integrase-like_cat_sf"/>
</dbReference>
<dbReference type="InterPro" id="IPR050090">
    <property type="entry name" value="Tyrosine_recombinase_XerCD"/>
</dbReference>
<feature type="domain" description="Tyr recombinase" evidence="4">
    <location>
        <begin position="186"/>
        <end position="384"/>
    </location>
</feature>
<keyword evidence="1" id="KW-0229">DNA integration</keyword>
<keyword evidence="3" id="KW-0233">DNA recombination</keyword>
<dbReference type="PROSITE" id="PS51898">
    <property type="entry name" value="TYR_RECOMBINASE"/>
    <property type="match status" value="1"/>
</dbReference>
<keyword evidence="6" id="KW-1185">Reference proteome</keyword>
<dbReference type="GO" id="GO:0003677">
    <property type="term" value="F:DNA binding"/>
    <property type="evidence" value="ECO:0007669"/>
    <property type="project" value="UniProtKB-KW"/>
</dbReference>
<evidence type="ECO:0000313" key="5">
    <source>
        <dbReference type="EMBL" id="MBB6411271.1"/>
    </source>
</evidence>
<dbReference type="Pfam" id="PF14659">
    <property type="entry name" value="Phage_int_SAM_3"/>
    <property type="match status" value="1"/>
</dbReference>
<evidence type="ECO:0000256" key="1">
    <source>
        <dbReference type="ARBA" id="ARBA00022908"/>
    </source>
</evidence>
<dbReference type="CDD" id="cd01189">
    <property type="entry name" value="INT_ICEBs1_C_like"/>
    <property type="match status" value="1"/>
</dbReference>
<evidence type="ECO:0000313" key="6">
    <source>
        <dbReference type="Proteomes" id="UP000556329"/>
    </source>
</evidence>
<dbReference type="InterPro" id="IPR002104">
    <property type="entry name" value="Integrase_catalytic"/>
</dbReference>
<dbReference type="InterPro" id="IPR010998">
    <property type="entry name" value="Integrase_recombinase_N"/>
</dbReference>
<dbReference type="Proteomes" id="UP000556329">
    <property type="component" value="Unassembled WGS sequence"/>
</dbReference>
<gene>
    <name evidence="5" type="ORF">HNQ71_003945</name>
</gene>
<dbReference type="AlphaFoldDB" id="A0A841PC87"/>
<organism evidence="5 6">
    <name type="scientific">Mesorhizobium sangaii</name>
    <dbReference type="NCBI Taxonomy" id="505389"/>
    <lineage>
        <taxon>Bacteria</taxon>
        <taxon>Pseudomonadati</taxon>
        <taxon>Pseudomonadota</taxon>
        <taxon>Alphaproteobacteria</taxon>
        <taxon>Hyphomicrobiales</taxon>
        <taxon>Phyllobacteriaceae</taxon>
        <taxon>Mesorhizobium</taxon>
    </lineage>
</organism>
<comment type="caution">
    <text evidence="5">The sequence shown here is derived from an EMBL/GenBank/DDBJ whole genome shotgun (WGS) entry which is preliminary data.</text>
</comment>
<name>A0A841PC87_9HYPH</name>
<evidence type="ECO:0000256" key="2">
    <source>
        <dbReference type="ARBA" id="ARBA00023125"/>
    </source>
</evidence>
<dbReference type="Gene3D" id="1.10.150.130">
    <property type="match status" value="1"/>
</dbReference>
<keyword evidence="2" id="KW-0238">DNA-binding</keyword>
<sequence length="401" mass="45111">MKGHIRERSPGHWAIVLDVGEIDPKTGKKKRKWHSFSGTKREAQKECSRLITALDQGSYVEPTKQTVAEFLDEWLTFIKPSVAPKTHERYAEICRKGLAPLIGNVMLSKLKTDRIDVAFTTALTAPRVDHRIKKDSDQREPLPPLAPRTVHHYRRVLVKALGQAVTWERLSRNPATATTSPKVERQKMLAYDVSQTATLLETLRPTRMFIPILLAVTCGLRRGEILALRWRHLELGDNRRQMSIEESAEQTDDGVRYKEPKSGRARTVALSASTVAELKAHRVRQAEEQLRLGLRPDGNSFVVAQVDGQPLQPRSLTHEWVRVLGKTSLPRIRFHDLRHTHATQMLSAGVHPKIASERLGHSNIGITLDLYSHVMPGMQADAAEQVDVALQAAISSERQGK</sequence>
<dbReference type="SUPFAM" id="SSF56349">
    <property type="entry name" value="DNA breaking-rejoining enzymes"/>
    <property type="match status" value="1"/>
</dbReference>
<evidence type="ECO:0000256" key="3">
    <source>
        <dbReference type="ARBA" id="ARBA00023172"/>
    </source>
</evidence>
<evidence type="ECO:0000259" key="4">
    <source>
        <dbReference type="PROSITE" id="PS51898"/>
    </source>
</evidence>
<proteinExistence type="predicted"/>
<dbReference type="GO" id="GO:0015074">
    <property type="term" value="P:DNA integration"/>
    <property type="evidence" value="ECO:0007669"/>
    <property type="project" value="UniProtKB-KW"/>
</dbReference>
<dbReference type="Pfam" id="PF14657">
    <property type="entry name" value="Arm-DNA-bind_4"/>
    <property type="match status" value="1"/>
</dbReference>
<dbReference type="GO" id="GO:0006310">
    <property type="term" value="P:DNA recombination"/>
    <property type="evidence" value="ECO:0007669"/>
    <property type="project" value="UniProtKB-KW"/>
</dbReference>
<dbReference type="Gene3D" id="1.10.443.10">
    <property type="entry name" value="Intergrase catalytic core"/>
    <property type="match status" value="1"/>
</dbReference>
<dbReference type="Pfam" id="PF00589">
    <property type="entry name" value="Phage_integrase"/>
    <property type="match status" value="1"/>
</dbReference>
<dbReference type="RefSeq" id="WP_184874258.1">
    <property type="nucleotide sequence ID" value="NZ_JACHEF010000003.1"/>
</dbReference>
<protein>
    <submittedName>
        <fullName evidence="5">Integrase</fullName>
    </submittedName>
</protein>
<accession>A0A841PC87</accession>
<reference evidence="5 6" key="1">
    <citation type="submission" date="2020-08" db="EMBL/GenBank/DDBJ databases">
        <title>Genomic Encyclopedia of Type Strains, Phase IV (KMG-IV): sequencing the most valuable type-strain genomes for metagenomic binning, comparative biology and taxonomic classification.</title>
        <authorList>
            <person name="Goeker M."/>
        </authorList>
    </citation>
    <scope>NUCLEOTIDE SEQUENCE [LARGE SCALE GENOMIC DNA]</scope>
    <source>
        <strain evidence="5 6">DSM 100039</strain>
    </source>
</reference>
<dbReference type="InterPro" id="IPR004107">
    <property type="entry name" value="Integrase_SAM-like_N"/>
</dbReference>
<dbReference type="PANTHER" id="PTHR30349">
    <property type="entry name" value="PHAGE INTEGRASE-RELATED"/>
    <property type="match status" value="1"/>
</dbReference>
<dbReference type="InterPro" id="IPR028259">
    <property type="entry name" value="AP2-like_int_N"/>
</dbReference>
<dbReference type="EMBL" id="JACHEF010000003">
    <property type="protein sequence ID" value="MBB6411271.1"/>
    <property type="molecule type" value="Genomic_DNA"/>
</dbReference>
<dbReference type="InterPro" id="IPR011010">
    <property type="entry name" value="DNA_brk_join_enz"/>
</dbReference>
<dbReference type="PANTHER" id="PTHR30349:SF91">
    <property type="entry name" value="INTA PROTEIN"/>
    <property type="match status" value="1"/>
</dbReference>